<dbReference type="AlphaFoldDB" id="A0A9E7R6T4"/>
<gene>
    <name evidence="3" type="ORF">N0B31_05480</name>
</gene>
<feature type="transmembrane region" description="Helical" evidence="1">
    <location>
        <begin position="60"/>
        <end position="79"/>
    </location>
</feature>
<dbReference type="RefSeq" id="WP_260594846.1">
    <property type="nucleotide sequence ID" value="NZ_CP104003.1"/>
</dbReference>
<name>A0A9E7R6T4_9EURY</name>
<evidence type="ECO:0000256" key="1">
    <source>
        <dbReference type="SAM" id="Phobius"/>
    </source>
</evidence>
<organism evidence="3 4">
    <name type="scientific">Salinirubellus salinus</name>
    <dbReference type="NCBI Taxonomy" id="1364945"/>
    <lineage>
        <taxon>Archaea</taxon>
        <taxon>Methanobacteriati</taxon>
        <taxon>Methanobacteriota</taxon>
        <taxon>Stenosarchaea group</taxon>
        <taxon>Halobacteria</taxon>
        <taxon>Halobacteriales</taxon>
        <taxon>Natronomonadaceae</taxon>
        <taxon>Salinirubellus</taxon>
    </lineage>
</organism>
<keyword evidence="1" id="KW-0472">Membrane</keyword>
<feature type="transmembrane region" description="Helical" evidence="1">
    <location>
        <begin position="91"/>
        <end position="111"/>
    </location>
</feature>
<dbReference type="EMBL" id="CP104003">
    <property type="protein sequence ID" value="UWM55735.1"/>
    <property type="molecule type" value="Genomic_DNA"/>
</dbReference>
<keyword evidence="1" id="KW-0812">Transmembrane</keyword>
<sequence>MSVRPAVRDGLAAGLLLAVTAGLAVLTGQPLVFPSLGPTAYVLARTPTAGTTRRVVGGHAIGVAAGVLAYRLLAPGLVVTGSLPPLGEATLRLGAAAVLSVGLTAAGMVAADAEHAPACATTLICALGLLRTPLEAGGILVSVVVLLGSYRLLTRFV</sequence>
<feature type="domain" description="HPP transmembrane region" evidence="2">
    <location>
        <begin position="3"/>
        <end position="152"/>
    </location>
</feature>
<reference evidence="3" key="1">
    <citation type="submission" date="2022-09" db="EMBL/GenBank/DDBJ databases">
        <title>Diverse halophilic archaea isolated from saline environments.</title>
        <authorList>
            <person name="Cui H.-L."/>
        </authorList>
    </citation>
    <scope>NUCLEOTIDE SEQUENCE</scope>
    <source>
        <strain evidence="3">ZS-35-S2</strain>
    </source>
</reference>
<accession>A0A9E7R6T4</accession>
<evidence type="ECO:0000313" key="4">
    <source>
        <dbReference type="Proteomes" id="UP001057580"/>
    </source>
</evidence>
<dbReference type="InterPro" id="IPR058581">
    <property type="entry name" value="TM_HPP"/>
</dbReference>
<keyword evidence="4" id="KW-1185">Reference proteome</keyword>
<proteinExistence type="predicted"/>
<protein>
    <submittedName>
        <fullName evidence="3">HPP family protein</fullName>
    </submittedName>
</protein>
<dbReference type="GeneID" id="74941852"/>
<keyword evidence="1" id="KW-1133">Transmembrane helix</keyword>
<evidence type="ECO:0000259" key="2">
    <source>
        <dbReference type="Pfam" id="PF04982"/>
    </source>
</evidence>
<evidence type="ECO:0000313" key="3">
    <source>
        <dbReference type="EMBL" id="UWM55735.1"/>
    </source>
</evidence>
<dbReference type="Pfam" id="PF04982">
    <property type="entry name" value="TM_HPP"/>
    <property type="match status" value="1"/>
</dbReference>
<dbReference type="KEGG" id="ssai:N0B31_05480"/>
<dbReference type="Proteomes" id="UP001057580">
    <property type="component" value="Chromosome"/>
</dbReference>